<evidence type="ECO:0000256" key="9">
    <source>
        <dbReference type="ARBA" id="ARBA00048925"/>
    </source>
</evidence>
<evidence type="ECO:0000256" key="3">
    <source>
        <dbReference type="ARBA" id="ARBA00017903"/>
    </source>
</evidence>
<dbReference type="EMBL" id="UZWD01000068">
    <property type="protein sequence ID" value="VDS06719.1"/>
    <property type="molecule type" value="Genomic_DNA"/>
</dbReference>
<keyword evidence="12" id="KW-0479">Metal-binding</keyword>
<dbReference type="Pfam" id="PF01636">
    <property type="entry name" value="APH"/>
    <property type="match status" value="1"/>
</dbReference>
<keyword evidence="5 10" id="KW-0547">Nucleotide-binding</keyword>
<comment type="similarity">
    <text evidence="1 10">Belongs to the aminoglycoside phosphotransferase family.</text>
</comment>
<dbReference type="GO" id="GO:0046872">
    <property type="term" value="F:metal ion binding"/>
    <property type="evidence" value="ECO:0007669"/>
    <property type="project" value="UniProtKB-KW"/>
</dbReference>
<evidence type="ECO:0000256" key="1">
    <source>
        <dbReference type="ARBA" id="ARBA00006219"/>
    </source>
</evidence>
<dbReference type="OrthoDB" id="3806873at2"/>
<evidence type="ECO:0000256" key="5">
    <source>
        <dbReference type="ARBA" id="ARBA00022741"/>
    </source>
</evidence>
<dbReference type="SUPFAM" id="SSF56112">
    <property type="entry name" value="Protein kinase-like (PK-like)"/>
    <property type="match status" value="1"/>
</dbReference>
<dbReference type="GO" id="GO:0005524">
    <property type="term" value="F:ATP binding"/>
    <property type="evidence" value="ECO:0007669"/>
    <property type="project" value="UniProtKB-KW"/>
</dbReference>
<dbReference type="InterPro" id="IPR002575">
    <property type="entry name" value="Aminoglycoside_PTrfase"/>
</dbReference>
<keyword evidence="12" id="KW-0460">Magnesium</keyword>
<evidence type="ECO:0000256" key="11">
    <source>
        <dbReference type="PIRSR" id="PIRSR000706-1"/>
    </source>
</evidence>
<evidence type="ECO:0000256" key="12">
    <source>
        <dbReference type="PIRSR" id="PIRSR000706-2"/>
    </source>
</evidence>
<dbReference type="PANTHER" id="PTHR21310">
    <property type="entry name" value="AMINOGLYCOSIDE PHOSPHOTRANSFERASE-RELATED-RELATED"/>
    <property type="match status" value="1"/>
</dbReference>
<dbReference type="NCBIfam" id="NF033068">
    <property type="entry name" value="APH_3p"/>
    <property type="match status" value="1"/>
</dbReference>
<accession>A0A3S4CF94</accession>
<evidence type="ECO:0000256" key="10">
    <source>
        <dbReference type="PIRNR" id="PIRNR000706"/>
    </source>
</evidence>
<dbReference type="RefSeq" id="WP_126152229.1">
    <property type="nucleotide sequence ID" value="NZ_JBHTMH010000001.1"/>
</dbReference>
<reference evidence="14 15" key="1">
    <citation type="submission" date="2018-12" db="EMBL/GenBank/DDBJ databases">
        <authorList>
            <person name="Criscuolo A."/>
        </authorList>
    </citation>
    <scope>NUCLEOTIDE SEQUENCE [LARGE SCALE GENOMIC DNA]</scope>
    <source>
        <strain evidence="14">ACIP1116281</strain>
    </source>
</reference>
<dbReference type="InterPro" id="IPR011009">
    <property type="entry name" value="Kinase-like_dom_sf"/>
</dbReference>
<protein>
    <recommendedName>
        <fullName evidence="3">Aminoglycoside 3'-phosphotransferase</fullName>
        <ecNumber evidence="2">2.7.1.95</ecNumber>
    </recommendedName>
</protein>
<proteinExistence type="inferred from homology"/>
<evidence type="ECO:0000256" key="8">
    <source>
        <dbReference type="ARBA" id="ARBA00023251"/>
    </source>
</evidence>
<dbReference type="EC" id="2.7.1.95" evidence="2"/>
<feature type="binding site" evidence="12">
    <location>
        <position position="203"/>
    </location>
    <ligand>
        <name>Mg(2+)</name>
        <dbReference type="ChEBI" id="CHEBI:18420"/>
    </ligand>
</feature>
<evidence type="ECO:0000256" key="6">
    <source>
        <dbReference type="ARBA" id="ARBA00022777"/>
    </source>
</evidence>
<dbReference type="PIRSF" id="PIRSF000706">
    <property type="entry name" value="Kanamycin_kin"/>
    <property type="match status" value="1"/>
</dbReference>
<dbReference type="Proteomes" id="UP000268844">
    <property type="component" value="Unassembled WGS sequence"/>
</dbReference>
<evidence type="ECO:0000256" key="2">
    <source>
        <dbReference type="ARBA" id="ARBA00012193"/>
    </source>
</evidence>
<dbReference type="CDD" id="cd05150">
    <property type="entry name" value="APH"/>
    <property type="match status" value="1"/>
</dbReference>
<keyword evidence="15" id="KW-1185">Reference proteome</keyword>
<dbReference type="GO" id="GO:0008910">
    <property type="term" value="F:kanamycin kinase activity"/>
    <property type="evidence" value="ECO:0007669"/>
    <property type="project" value="UniProtKB-EC"/>
</dbReference>
<gene>
    <name evidence="14" type="primary">neo</name>
    <name evidence="14" type="ORF">DEVEQU_03884</name>
</gene>
<evidence type="ECO:0000256" key="7">
    <source>
        <dbReference type="ARBA" id="ARBA00022840"/>
    </source>
</evidence>
<comment type="catalytic activity">
    <reaction evidence="9">
        <text>kanamycin A + ATP = kanamycin 3'-phosphate + ADP + H(+)</text>
        <dbReference type="Rhea" id="RHEA:24256"/>
        <dbReference type="ChEBI" id="CHEBI:15378"/>
        <dbReference type="ChEBI" id="CHEBI:30616"/>
        <dbReference type="ChEBI" id="CHEBI:57909"/>
        <dbReference type="ChEBI" id="CHEBI:58214"/>
        <dbReference type="ChEBI" id="CHEBI:456216"/>
        <dbReference type="EC" id="2.7.1.95"/>
    </reaction>
</comment>
<keyword evidence="7 10" id="KW-0067">ATP-binding</keyword>
<dbReference type="PANTHER" id="PTHR21310:SF41">
    <property type="entry name" value="3'-PHOSPHOTRANSFERASE, PUTATIVE-RELATED"/>
    <property type="match status" value="1"/>
</dbReference>
<dbReference type="Gene3D" id="3.30.200.20">
    <property type="entry name" value="Phosphorylase Kinase, domain 1"/>
    <property type="match status" value="1"/>
</dbReference>
<feature type="domain" description="Aminoglycoside phosphotransferase" evidence="13">
    <location>
        <begin position="19"/>
        <end position="246"/>
    </location>
</feature>
<sequence>MTKPADLPESFGPLETLDWAEINIGQSDSSVWRITLGDGNAVFLKAEPRHELAELPGEIERLNWLTKMGFKAPRVVDAEQSATRTWLLMTAVPGQDLTHYTDRPADFVRAYAQGLKRMHALDPTHCPFDHGIDARLAEGAARLQAGLVDEDDFDSDRKGWTGLEVLDWLHANRPDTGPMIVTHGDASTPNILAEDGRFSGMIDCGRVGRADVWQDLAIACRSIAYNLGRDHVTAFLKAYGAEWDEAKYTFYCTLDELF</sequence>
<dbReference type="AlphaFoldDB" id="A0A3S4CF94"/>
<evidence type="ECO:0000313" key="15">
    <source>
        <dbReference type="Proteomes" id="UP000268844"/>
    </source>
</evidence>
<evidence type="ECO:0000313" key="14">
    <source>
        <dbReference type="EMBL" id="VDS06719.1"/>
    </source>
</evidence>
<keyword evidence="4 10" id="KW-0808">Transferase</keyword>
<dbReference type="GO" id="GO:0046677">
    <property type="term" value="P:response to antibiotic"/>
    <property type="evidence" value="ECO:0007669"/>
    <property type="project" value="UniProtKB-KW"/>
</dbReference>
<name>A0A3S4CF94_9HYPH</name>
<evidence type="ECO:0000256" key="4">
    <source>
        <dbReference type="ARBA" id="ARBA00022679"/>
    </source>
</evidence>
<feature type="binding site" evidence="12">
    <location>
        <position position="190"/>
    </location>
    <ligand>
        <name>Mg(2+)</name>
        <dbReference type="ChEBI" id="CHEBI:18420"/>
    </ligand>
</feature>
<evidence type="ECO:0000259" key="13">
    <source>
        <dbReference type="Pfam" id="PF01636"/>
    </source>
</evidence>
<organism evidence="14 15">
    <name type="scientific">Devosia equisanguinis</name>
    <dbReference type="NCBI Taxonomy" id="2490941"/>
    <lineage>
        <taxon>Bacteria</taxon>
        <taxon>Pseudomonadati</taxon>
        <taxon>Pseudomonadota</taxon>
        <taxon>Alphaproteobacteria</taxon>
        <taxon>Hyphomicrobiales</taxon>
        <taxon>Devosiaceae</taxon>
        <taxon>Devosia</taxon>
    </lineage>
</organism>
<dbReference type="InterPro" id="IPR024165">
    <property type="entry name" value="Kan/Strep_kinase"/>
</dbReference>
<dbReference type="Gene3D" id="3.90.1200.10">
    <property type="match status" value="1"/>
</dbReference>
<keyword evidence="6 10" id="KW-0418">Kinase</keyword>
<feature type="active site" description="Proton acceptor" evidence="11">
    <location>
        <position position="185"/>
    </location>
</feature>
<keyword evidence="8 10" id="KW-0046">Antibiotic resistance</keyword>
<dbReference type="InterPro" id="IPR051678">
    <property type="entry name" value="AGP_Transferase"/>
</dbReference>